<organism evidence="1 2">
    <name type="scientific">Anaerosporobacter mobilis DSM 15930</name>
    <dbReference type="NCBI Taxonomy" id="1120996"/>
    <lineage>
        <taxon>Bacteria</taxon>
        <taxon>Bacillati</taxon>
        <taxon>Bacillota</taxon>
        <taxon>Clostridia</taxon>
        <taxon>Lachnospirales</taxon>
        <taxon>Lachnospiraceae</taxon>
        <taxon>Anaerosporobacter</taxon>
    </lineage>
</organism>
<sequence length="158" mass="17995">MTLYELTGAALELYQMMQDGEIEEDVFKDTLEAVEGEIEYKCDSYCKVIYSLNGYSESLQKEIERLKARQASIDNNVKRMKAVMQTMLEATGNSKVKTILFTVSLRKNPPKLVVTGDVPKEFLIPQEPKVDNAAIKKLLKTQELEFAHLEQTQSLSIR</sequence>
<dbReference type="InterPro" id="IPR008840">
    <property type="entry name" value="Sipho_Gp157"/>
</dbReference>
<accession>A0A1M7MXQ7</accession>
<protein>
    <submittedName>
        <fullName evidence="1">Virus Gp157</fullName>
    </submittedName>
</protein>
<proteinExistence type="predicted"/>
<dbReference type="EMBL" id="FRCP01000023">
    <property type="protein sequence ID" value="SHM95967.1"/>
    <property type="molecule type" value="Genomic_DNA"/>
</dbReference>
<reference evidence="1 2" key="1">
    <citation type="submission" date="2016-11" db="EMBL/GenBank/DDBJ databases">
        <authorList>
            <person name="Jaros S."/>
            <person name="Januszkiewicz K."/>
            <person name="Wedrychowicz H."/>
        </authorList>
    </citation>
    <scope>NUCLEOTIDE SEQUENCE [LARGE SCALE GENOMIC DNA]</scope>
    <source>
        <strain evidence="1 2">DSM 15930</strain>
    </source>
</reference>
<keyword evidence="2" id="KW-1185">Reference proteome</keyword>
<evidence type="ECO:0000313" key="2">
    <source>
        <dbReference type="Proteomes" id="UP000184038"/>
    </source>
</evidence>
<dbReference type="RefSeq" id="WP_073290857.1">
    <property type="nucleotide sequence ID" value="NZ_FRCP01000023.1"/>
</dbReference>
<evidence type="ECO:0000313" key="1">
    <source>
        <dbReference type="EMBL" id="SHM95967.1"/>
    </source>
</evidence>
<name>A0A1M7MXQ7_9FIRM</name>
<dbReference type="AlphaFoldDB" id="A0A1M7MXQ7"/>
<dbReference type="Pfam" id="PF05565">
    <property type="entry name" value="Sipho_Gp157"/>
    <property type="match status" value="1"/>
</dbReference>
<dbReference type="STRING" id="1120996.SAMN02746066_04103"/>
<dbReference type="Proteomes" id="UP000184038">
    <property type="component" value="Unassembled WGS sequence"/>
</dbReference>
<gene>
    <name evidence="1" type="ORF">SAMN02746066_04103</name>
</gene>